<reference evidence="1 2" key="1">
    <citation type="submission" date="2023-03" db="EMBL/GenBank/DDBJ databases">
        <title>High-quality genome of Scylla paramamosain provides insights in environmental adaptation.</title>
        <authorList>
            <person name="Zhang L."/>
        </authorList>
    </citation>
    <scope>NUCLEOTIDE SEQUENCE [LARGE SCALE GENOMIC DNA]</scope>
    <source>
        <strain evidence="1">LZ_2023a</strain>
        <tissue evidence="1">Muscle</tissue>
    </source>
</reference>
<keyword evidence="2" id="KW-1185">Reference proteome</keyword>
<evidence type="ECO:0000313" key="1">
    <source>
        <dbReference type="EMBL" id="KAK8406035.1"/>
    </source>
</evidence>
<gene>
    <name evidence="1" type="ORF">O3P69_007038</name>
</gene>
<organism evidence="1 2">
    <name type="scientific">Scylla paramamosain</name>
    <name type="common">Mud crab</name>
    <dbReference type="NCBI Taxonomy" id="85552"/>
    <lineage>
        <taxon>Eukaryota</taxon>
        <taxon>Metazoa</taxon>
        <taxon>Ecdysozoa</taxon>
        <taxon>Arthropoda</taxon>
        <taxon>Crustacea</taxon>
        <taxon>Multicrustacea</taxon>
        <taxon>Malacostraca</taxon>
        <taxon>Eumalacostraca</taxon>
        <taxon>Eucarida</taxon>
        <taxon>Decapoda</taxon>
        <taxon>Pleocyemata</taxon>
        <taxon>Brachyura</taxon>
        <taxon>Eubrachyura</taxon>
        <taxon>Portunoidea</taxon>
        <taxon>Portunidae</taxon>
        <taxon>Portuninae</taxon>
        <taxon>Scylla</taxon>
    </lineage>
</organism>
<protein>
    <submittedName>
        <fullName evidence="1">Uncharacterized protein</fullName>
    </submittedName>
</protein>
<proteinExistence type="predicted"/>
<dbReference type="Proteomes" id="UP001487740">
    <property type="component" value="Unassembled WGS sequence"/>
</dbReference>
<accession>A0AAW0V576</accession>
<sequence length="223" mass="24967">MSFNVDKCKVLHIGNNNDHTDYLMNGTELLKVKEEKDLGVIITSDLKKDIDKLERVQRRVTKLIPRLRNKPYEERLRELNLFSLEKRRMRGDLIELFKMCRGFDNVNVNNYLIIDSSNTTRNNGYKIIACAVPLLTGRDRSKLTTPSQAVPLYHSGSAEQFVHLPQPKSSQELRQSSVAARGSPDAPTVKDVFVVKGLTGGGGGKEEVGFPSQPSEVTLIIGD</sequence>
<comment type="caution">
    <text evidence="1">The sequence shown here is derived from an EMBL/GenBank/DDBJ whole genome shotgun (WGS) entry which is preliminary data.</text>
</comment>
<evidence type="ECO:0000313" key="2">
    <source>
        <dbReference type="Proteomes" id="UP001487740"/>
    </source>
</evidence>
<dbReference type="EMBL" id="JARAKH010000002">
    <property type="protein sequence ID" value="KAK8406035.1"/>
    <property type="molecule type" value="Genomic_DNA"/>
</dbReference>
<dbReference type="AlphaFoldDB" id="A0AAW0V576"/>
<name>A0AAW0V576_SCYPA</name>